<keyword evidence="1" id="KW-0805">Transcription regulation</keyword>
<dbReference type="InterPro" id="IPR009057">
    <property type="entry name" value="Homeodomain-like_sf"/>
</dbReference>
<dbReference type="GO" id="GO:0043565">
    <property type="term" value="F:sequence-specific DNA binding"/>
    <property type="evidence" value="ECO:0007669"/>
    <property type="project" value="InterPro"/>
</dbReference>
<accession>A0AAU7QY73</accession>
<dbReference type="RefSeq" id="WP_349877560.1">
    <property type="nucleotide sequence ID" value="NZ_CP157974.1"/>
</dbReference>
<feature type="domain" description="HTH araC/xylS-type" evidence="4">
    <location>
        <begin position="23"/>
        <end position="121"/>
    </location>
</feature>
<reference evidence="5" key="1">
    <citation type="submission" date="2024-06" db="EMBL/GenBank/DDBJ databases">
        <title>Micromonospora sp. strain HUAS YX12 genome sequences.</title>
        <authorList>
            <person name="Mo P."/>
        </authorList>
    </citation>
    <scope>NUCLEOTIDE SEQUENCE</scope>
    <source>
        <strain evidence="5">HUAS YX12</strain>
    </source>
</reference>
<dbReference type="PANTHER" id="PTHR46796:SF2">
    <property type="entry name" value="TRANSCRIPTIONAL REGULATORY PROTEIN"/>
    <property type="match status" value="1"/>
</dbReference>
<dbReference type="SMART" id="SM00342">
    <property type="entry name" value="HTH_ARAC"/>
    <property type="match status" value="1"/>
</dbReference>
<gene>
    <name evidence="5" type="ORF">ABIH81_26370</name>
</gene>
<protein>
    <submittedName>
        <fullName evidence="5">AraC family transcriptional regulator</fullName>
    </submittedName>
</protein>
<evidence type="ECO:0000313" key="5">
    <source>
        <dbReference type="EMBL" id="XBT81142.1"/>
    </source>
</evidence>
<dbReference type="Pfam" id="PF12833">
    <property type="entry name" value="HTH_18"/>
    <property type="match status" value="1"/>
</dbReference>
<name>A0AAU7QY73_9ACTN</name>
<dbReference type="InterPro" id="IPR050204">
    <property type="entry name" value="AraC_XylS_family_regulators"/>
</dbReference>
<keyword evidence="3" id="KW-0804">Transcription</keyword>
<dbReference type="SUPFAM" id="SSF46689">
    <property type="entry name" value="Homeodomain-like"/>
    <property type="match status" value="2"/>
</dbReference>
<evidence type="ECO:0000256" key="3">
    <source>
        <dbReference type="ARBA" id="ARBA00023163"/>
    </source>
</evidence>
<dbReference type="Gene3D" id="1.10.10.60">
    <property type="entry name" value="Homeodomain-like"/>
    <property type="match status" value="2"/>
</dbReference>
<organism evidence="5">
    <name type="scientific">Micromonospora sp. HUAS YX12</name>
    <dbReference type="NCBI Taxonomy" id="3156396"/>
    <lineage>
        <taxon>Bacteria</taxon>
        <taxon>Bacillati</taxon>
        <taxon>Actinomycetota</taxon>
        <taxon>Actinomycetes</taxon>
        <taxon>Micromonosporales</taxon>
        <taxon>Micromonosporaceae</taxon>
        <taxon>Micromonospora</taxon>
    </lineage>
</organism>
<dbReference type="PANTHER" id="PTHR46796">
    <property type="entry name" value="HTH-TYPE TRANSCRIPTIONAL ACTIVATOR RHAS-RELATED"/>
    <property type="match status" value="1"/>
</dbReference>
<evidence type="ECO:0000256" key="1">
    <source>
        <dbReference type="ARBA" id="ARBA00023015"/>
    </source>
</evidence>
<proteinExistence type="predicted"/>
<dbReference type="PROSITE" id="PS01124">
    <property type="entry name" value="HTH_ARAC_FAMILY_2"/>
    <property type="match status" value="1"/>
</dbReference>
<dbReference type="GO" id="GO:0003700">
    <property type="term" value="F:DNA-binding transcription factor activity"/>
    <property type="evidence" value="ECO:0007669"/>
    <property type="project" value="InterPro"/>
</dbReference>
<keyword evidence="2" id="KW-0238">DNA-binding</keyword>
<dbReference type="EMBL" id="CP157974">
    <property type="protein sequence ID" value="XBT81142.1"/>
    <property type="molecule type" value="Genomic_DNA"/>
</dbReference>
<dbReference type="AlphaFoldDB" id="A0AAU7QY73"/>
<evidence type="ECO:0000259" key="4">
    <source>
        <dbReference type="PROSITE" id="PS01124"/>
    </source>
</evidence>
<evidence type="ECO:0000256" key="2">
    <source>
        <dbReference type="ARBA" id="ARBA00023125"/>
    </source>
</evidence>
<dbReference type="InterPro" id="IPR018060">
    <property type="entry name" value="HTH_AraC"/>
</dbReference>
<sequence length="278" mass="29477">MPAVHDTRTTTAPAASVHIGAITQAVTSMRRHLDEPHRLHDIARASLMSPFHFHRVFRMLTAVTPGRFLTAVRMAEAKRRLLCGDASATDISMAVGYSSFGTFTTQFTRLVGVSPGRFRTYGRAVADVPLRELVSTLPARPARQPFALLHVGARPDGHPGLTVVATFRSGIPQQRPSSCAAILSPGVFPLPLAVAGKAGVLAVSARTEVTIGEVLTEEPSAGICVGSAEIPDEPVAAQATVAVGIPLRRPALLDPPLLLAFPLLMLESQAGPQRAQVR</sequence>